<dbReference type="Proteomes" id="UP000245678">
    <property type="component" value="Unassembled WGS sequence"/>
</dbReference>
<dbReference type="AlphaFoldDB" id="A0A316HAP1"/>
<keyword evidence="2" id="KW-1185">Reference proteome</keyword>
<proteinExistence type="predicted"/>
<name>A0A316HAP1_9SPHI</name>
<gene>
    <name evidence="1" type="ORF">LX99_03270</name>
</gene>
<dbReference type="EMBL" id="QGHA01000005">
    <property type="protein sequence ID" value="PWK77457.1"/>
    <property type="molecule type" value="Genomic_DNA"/>
</dbReference>
<evidence type="ECO:0000313" key="2">
    <source>
        <dbReference type="Proteomes" id="UP000245678"/>
    </source>
</evidence>
<comment type="caution">
    <text evidence="1">The sequence shown here is derived from an EMBL/GenBank/DDBJ whole genome shotgun (WGS) entry which is preliminary data.</text>
</comment>
<organism evidence="1 2">
    <name type="scientific">Mucilaginibacter oryzae</name>
    <dbReference type="NCBI Taxonomy" id="468058"/>
    <lineage>
        <taxon>Bacteria</taxon>
        <taxon>Pseudomonadati</taxon>
        <taxon>Bacteroidota</taxon>
        <taxon>Sphingobacteriia</taxon>
        <taxon>Sphingobacteriales</taxon>
        <taxon>Sphingobacteriaceae</taxon>
        <taxon>Mucilaginibacter</taxon>
    </lineage>
</organism>
<reference evidence="1 2" key="1">
    <citation type="submission" date="2018-05" db="EMBL/GenBank/DDBJ databases">
        <title>Genomic Encyclopedia of Archaeal and Bacterial Type Strains, Phase II (KMG-II): from individual species to whole genera.</title>
        <authorList>
            <person name="Goeker M."/>
        </authorList>
    </citation>
    <scope>NUCLEOTIDE SEQUENCE [LARGE SCALE GENOMIC DNA]</scope>
    <source>
        <strain evidence="1 2">DSM 19975</strain>
    </source>
</reference>
<accession>A0A316HAP1</accession>
<protein>
    <submittedName>
        <fullName evidence="1">Uncharacterized protein</fullName>
    </submittedName>
</protein>
<evidence type="ECO:0000313" key="1">
    <source>
        <dbReference type="EMBL" id="PWK77457.1"/>
    </source>
</evidence>
<sequence>MKNCKGLCFYKKIMDERSYLATWQKYVPVIRLHIKRSITEDQQFKLNITDFESAGDKGKSGYMFNINIEDGKATNKISTSAVARDLYELLKADEVIRGMLKDKNVKISVGKSFILNIKTTHLSSYR</sequence>